<feature type="region of interest" description="Disordered" evidence="1">
    <location>
        <begin position="1"/>
        <end position="41"/>
    </location>
</feature>
<protein>
    <submittedName>
        <fullName evidence="2">Uncharacterized protein</fullName>
    </submittedName>
</protein>
<reference evidence="2" key="1">
    <citation type="journal article" date="2015" name="Nature">
        <title>Complex archaea that bridge the gap between prokaryotes and eukaryotes.</title>
        <authorList>
            <person name="Spang A."/>
            <person name="Saw J.H."/>
            <person name="Jorgensen S.L."/>
            <person name="Zaremba-Niedzwiedzka K."/>
            <person name="Martijn J."/>
            <person name="Lind A.E."/>
            <person name="van Eijk R."/>
            <person name="Schleper C."/>
            <person name="Guy L."/>
            <person name="Ettema T.J."/>
        </authorList>
    </citation>
    <scope>NUCLEOTIDE SEQUENCE</scope>
</reference>
<evidence type="ECO:0000256" key="1">
    <source>
        <dbReference type="SAM" id="MobiDB-lite"/>
    </source>
</evidence>
<name>A0A0F8Z8A8_9ZZZZ</name>
<organism evidence="2">
    <name type="scientific">marine sediment metagenome</name>
    <dbReference type="NCBI Taxonomy" id="412755"/>
    <lineage>
        <taxon>unclassified sequences</taxon>
        <taxon>metagenomes</taxon>
        <taxon>ecological metagenomes</taxon>
    </lineage>
</organism>
<dbReference type="EMBL" id="LAZR01049288">
    <property type="protein sequence ID" value="KKK90002.1"/>
    <property type="molecule type" value="Genomic_DNA"/>
</dbReference>
<comment type="caution">
    <text evidence="2">The sequence shown here is derived from an EMBL/GenBank/DDBJ whole genome shotgun (WGS) entry which is preliminary data.</text>
</comment>
<sequence length="127" mass="14224">MGTVKDNWTDSMCLTAEEEERMPMPMNSGPPRPRPTPKDRLNEERVPMGRIIEMRVSCSPLQEAAVKAAVKCPECNTQEAIQVKQSLLLRAELGKAQRTEYWALCSCGCQFTVTWEDTSEQVSGSTD</sequence>
<dbReference type="AlphaFoldDB" id="A0A0F8Z8A8"/>
<evidence type="ECO:0000313" key="2">
    <source>
        <dbReference type="EMBL" id="KKK90002.1"/>
    </source>
</evidence>
<gene>
    <name evidence="2" type="ORF">LCGC14_2727440</name>
</gene>
<proteinExistence type="predicted"/>
<accession>A0A0F8Z8A8</accession>